<keyword evidence="1" id="KW-0479">Metal-binding</keyword>
<keyword evidence="2" id="KW-0408">Iron</keyword>
<evidence type="ECO:0000256" key="1">
    <source>
        <dbReference type="ARBA" id="ARBA00022723"/>
    </source>
</evidence>
<gene>
    <name evidence="5" type="ORF">CICLE_v10003260mg</name>
</gene>
<dbReference type="PROSITE" id="PS51471">
    <property type="entry name" value="FE2OG_OXY"/>
    <property type="match status" value="1"/>
</dbReference>
<dbReference type="GO" id="GO:0046872">
    <property type="term" value="F:metal ion binding"/>
    <property type="evidence" value="ECO:0007669"/>
    <property type="project" value="UniProtKB-KW"/>
</dbReference>
<dbReference type="InParanoid" id="V4T756"/>
<dbReference type="KEGG" id="cic:CICLE_v10003260mg"/>
<proteinExistence type="predicted"/>
<keyword evidence="3" id="KW-0732">Signal</keyword>
<dbReference type="Gene3D" id="2.60.120.330">
    <property type="entry name" value="B-lactam Antibiotic, Isopenicillin N Synthase, Chain"/>
    <property type="match status" value="1"/>
</dbReference>
<feature type="domain" description="Fe2OG dioxygenase" evidence="4">
    <location>
        <begin position="30"/>
        <end position="135"/>
    </location>
</feature>
<evidence type="ECO:0000313" key="5">
    <source>
        <dbReference type="EMBL" id="ESR45391.1"/>
    </source>
</evidence>
<dbReference type="STRING" id="85681.V4T756"/>
<evidence type="ECO:0000256" key="2">
    <source>
        <dbReference type="ARBA" id="ARBA00023004"/>
    </source>
</evidence>
<dbReference type="EMBL" id="KI536799">
    <property type="protein sequence ID" value="ESR45391.1"/>
    <property type="molecule type" value="Genomic_DNA"/>
</dbReference>
<evidence type="ECO:0000256" key="3">
    <source>
        <dbReference type="SAM" id="SignalP"/>
    </source>
</evidence>
<sequence>MWKLSGILFELLAVCLGVDRKHYKKFFEDGYSIMRLNFYPPCNNSALTLGTSPHYDPSSITILLQERVEGLEVFSNNKWQTVRPRPDALVIIIGDTFMALSNGIYKSCLHRAVVNGERERREGTRLYPDFTWSQLLGFTQKHHRVDAATFPSFVNWLSSSKNL</sequence>
<dbReference type="Pfam" id="PF03171">
    <property type="entry name" value="2OG-FeII_Oxy"/>
    <property type="match status" value="1"/>
</dbReference>
<accession>V4T756</accession>
<dbReference type="InterPro" id="IPR050295">
    <property type="entry name" value="Plant_2OG-oxidoreductases"/>
</dbReference>
<dbReference type="Proteomes" id="UP000030687">
    <property type="component" value="Unassembled WGS sequence"/>
</dbReference>
<organism evidence="5 6">
    <name type="scientific">Citrus clementina</name>
    <name type="common">Clementine</name>
    <name type="synonym">Citrus deliciosa x Citrus sinensis</name>
    <dbReference type="NCBI Taxonomy" id="85681"/>
    <lineage>
        <taxon>Eukaryota</taxon>
        <taxon>Viridiplantae</taxon>
        <taxon>Streptophyta</taxon>
        <taxon>Embryophyta</taxon>
        <taxon>Tracheophyta</taxon>
        <taxon>Spermatophyta</taxon>
        <taxon>Magnoliopsida</taxon>
        <taxon>eudicotyledons</taxon>
        <taxon>Gunneridae</taxon>
        <taxon>Pentapetalae</taxon>
        <taxon>rosids</taxon>
        <taxon>malvids</taxon>
        <taxon>Sapindales</taxon>
        <taxon>Rutaceae</taxon>
        <taxon>Aurantioideae</taxon>
        <taxon>Citrus</taxon>
    </lineage>
</organism>
<dbReference type="eggNOG" id="KOG0143">
    <property type="taxonomic scope" value="Eukaryota"/>
</dbReference>
<reference evidence="5 6" key="1">
    <citation type="submission" date="2013-10" db="EMBL/GenBank/DDBJ databases">
        <authorList>
            <consortium name="International Citrus Genome Consortium"/>
            <person name="Jenkins J."/>
            <person name="Schmutz J."/>
            <person name="Prochnik S."/>
            <person name="Rokhsar D."/>
            <person name="Gmitter F."/>
            <person name="Ollitrault P."/>
            <person name="Machado M."/>
            <person name="Talon M."/>
            <person name="Wincker P."/>
            <person name="Jaillon O."/>
            <person name="Morgante M."/>
        </authorList>
    </citation>
    <scope>NUCLEOTIDE SEQUENCE</scope>
    <source>
        <strain evidence="6">cv. Clemenules</strain>
    </source>
</reference>
<protein>
    <recommendedName>
        <fullName evidence="4">Fe2OG dioxygenase domain-containing protein</fullName>
    </recommendedName>
</protein>
<name>V4T756_CITCL</name>
<dbReference type="PANTHER" id="PTHR47991">
    <property type="entry name" value="OXOGLUTARATE/IRON-DEPENDENT DIOXYGENASE"/>
    <property type="match status" value="1"/>
</dbReference>
<evidence type="ECO:0000259" key="4">
    <source>
        <dbReference type="PROSITE" id="PS51471"/>
    </source>
</evidence>
<dbReference type="AlphaFoldDB" id="V4T756"/>
<evidence type="ECO:0000313" key="6">
    <source>
        <dbReference type="Proteomes" id="UP000030687"/>
    </source>
</evidence>
<feature type="signal peptide" evidence="3">
    <location>
        <begin position="1"/>
        <end position="17"/>
    </location>
</feature>
<dbReference type="SUPFAM" id="SSF51197">
    <property type="entry name" value="Clavaminate synthase-like"/>
    <property type="match status" value="1"/>
</dbReference>
<dbReference type="InterPro" id="IPR027443">
    <property type="entry name" value="IPNS-like_sf"/>
</dbReference>
<keyword evidence="6" id="KW-1185">Reference proteome</keyword>
<dbReference type="InterPro" id="IPR044861">
    <property type="entry name" value="IPNS-like_FE2OG_OXY"/>
</dbReference>
<dbReference type="Gramene" id="ESR45391">
    <property type="protein sequence ID" value="ESR45391"/>
    <property type="gene ID" value="CICLE_v10003260mg"/>
</dbReference>
<dbReference type="OMA" id="CRNICEH"/>
<dbReference type="InterPro" id="IPR005123">
    <property type="entry name" value="Oxoglu/Fe-dep_dioxygenase_dom"/>
</dbReference>
<feature type="chain" id="PRO_5004728036" description="Fe2OG dioxygenase domain-containing protein" evidence="3">
    <location>
        <begin position="18"/>
        <end position="163"/>
    </location>
</feature>